<gene>
    <name evidence="7" type="ORF">SAMN04489711_1404</name>
</gene>
<protein>
    <submittedName>
        <fullName evidence="7">C-5 cytosine-specific DNA methylase</fullName>
    </submittedName>
</protein>
<dbReference type="GO" id="GO:0009307">
    <property type="term" value="P:DNA restriction-modification system"/>
    <property type="evidence" value="ECO:0007669"/>
    <property type="project" value="UniProtKB-KW"/>
</dbReference>
<keyword evidence="8" id="KW-1185">Reference proteome</keyword>
<feature type="region of interest" description="Disordered" evidence="6">
    <location>
        <begin position="677"/>
        <end position="700"/>
    </location>
</feature>
<feature type="active site" evidence="5">
    <location>
        <position position="209"/>
    </location>
</feature>
<dbReference type="GO" id="GO:0003886">
    <property type="term" value="F:DNA (cytosine-5-)-methyltransferase activity"/>
    <property type="evidence" value="ECO:0007669"/>
    <property type="project" value="UniProtKB-EC"/>
</dbReference>
<accession>A0A1I2HW89</accession>
<dbReference type="EMBL" id="FONX01000040">
    <property type="protein sequence ID" value="SFF34092.1"/>
    <property type="molecule type" value="Genomic_DNA"/>
</dbReference>
<dbReference type="Proteomes" id="UP000199119">
    <property type="component" value="Unassembled WGS sequence"/>
</dbReference>
<comment type="similarity">
    <text evidence="5">Belongs to the class I-like SAM-binding methyltransferase superfamily. C5-methyltransferase family.</text>
</comment>
<evidence type="ECO:0000256" key="3">
    <source>
        <dbReference type="ARBA" id="ARBA00022747"/>
    </source>
</evidence>
<dbReference type="OrthoDB" id="5288620at2"/>
<dbReference type="Gene3D" id="3.40.50.150">
    <property type="entry name" value="Vaccinia Virus protein VP39"/>
    <property type="match status" value="1"/>
</dbReference>
<evidence type="ECO:0000256" key="5">
    <source>
        <dbReference type="PROSITE-ProRule" id="PRU01016"/>
    </source>
</evidence>
<evidence type="ECO:0000256" key="1">
    <source>
        <dbReference type="ARBA" id="ARBA00022603"/>
    </source>
</evidence>
<dbReference type="RefSeq" id="WP_092942800.1">
    <property type="nucleotide sequence ID" value="NZ_FONX01000040.1"/>
</dbReference>
<dbReference type="PROSITE" id="PS51679">
    <property type="entry name" value="SAM_MT_C5"/>
    <property type="match status" value="1"/>
</dbReference>
<dbReference type="GO" id="GO:0032259">
    <property type="term" value="P:methylation"/>
    <property type="evidence" value="ECO:0007669"/>
    <property type="project" value="UniProtKB-KW"/>
</dbReference>
<proteinExistence type="inferred from homology"/>
<keyword evidence="3" id="KW-0680">Restriction system</keyword>
<sequence>MDAFVKKIGRHRGKPRVYFDSLQLVRAGFSPGEQFEVDVDGQRVTITKKSDGSRVVSSKNKNGKVLPVIDINSEKLLSIFEGMESIRVVFTDKAVYLLPMASEVKRVGRLARLREKLAEGKPLQVASLSHGGGILSHAIHQGLKDAGLDASLAVANEIREDLLMHSIEANDLWNDKTMGLGMPMQELMQDDWLLSKLPYCDILEGGIPCSAASTAGRARKGLGMMEDDADVGHLVVPTLSLIGRLQPALVVIENVVPYRASASANLLRYTLRDMGYDTHEAVIKGKGFGCLEDRVRWCFVAVTRGLSFDFHDIEPAPSEVRRLGEFMDNDIGPDDPAWRTFSYLETKRARDEEKGNRFLPQVVTPDSTSVPVMRKGMWRGGSSDPRIAHPTDPSLSRLITVGEHGRIKGVPEHIYEGLSAVMGHEMLGQAVAYEPFRAVGERIGQCLQDFGVAGAFGMSTPEAVREAISQVVQVSPIDLQEGIGKVIVTTRAELVGQGVDTSPLAGTRAKSFTDPNTGTTVLLADRIPAGREGAIFLQEMIRRHGRDALGGEQYSRLVDQVKAWVDRPDGALERQVHDAAAARVARAGAIDALADDELFAFAVEEAVARGVRPTAAALEGSAQHWLGEVEASVRRVGEKLAGNDLAQLDGQDLVDLAYALAQLDSQEHIRDVVMPSVGHGEGQDAAPRAVPVDTVPDLGR</sequence>
<evidence type="ECO:0000256" key="2">
    <source>
        <dbReference type="ARBA" id="ARBA00022679"/>
    </source>
</evidence>
<comment type="catalytic activity">
    <reaction evidence="4">
        <text>a 2'-deoxycytidine in DNA + S-adenosyl-L-methionine = a 5-methyl-2'-deoxycytidine in DNA + S-adenosyl-L-homocysteine + H(+)</text>
        <dbReference type="Rhea" id="RHEA:13681"/>
        <dbReference type="Rhea" id="RHEA-COMP:11369"/>
        <dbReference type="Rhea" id="RHEA-COMP:11370"/>
        <dbReference type="ChEBI" id="CHEBI:15378"/>
        <dbReference type="ChEBI" id="CHEBI:57856"/>
        <dbReference type="ChEBI" id="CHEBI:59789"/>
        <dbReference type="ChEBI" id="CHEBI:85452"/>
        <dbReference type="ChEBI" id="CHEBI:85454"/>
        <dbReference type="EC" id="2.1.1.37"/>
    </reaction>
</comment>
<dbReference type="SUPFAM" id="SSF53335">
    <property type="entry name" value="S-adenosyl-L-methionine-dependent methyltransferases"/>
    <property type="match status" value="1"/>
</dbReference>
<organism evidence="7 8">
    <name type="scientific">Paracidovorax wautersii</name>
    <dbReference type="NCBI Taxonomy" id="1177982"/>
    <lineage>
        <taxon>Bacteria</taxon>
        <taxon>Pseudomonadati</taxon>
        <taxon>Pseudomonadota</taxon>
        <taxon>Betaproteobacteria</taxon>
        <taxon>Burkholderiales</taxon>
        <taxon>Comamonadaceae</taxon>
        <taxon>Paracidovorax</taxon>
    </lineage>
</organism>
<keyword evidence="5" id="KW-0949">S-adenosyl-L-methionine</keyword>
<name>A0A1I2HW89_9BURK</name>
<reference evidence="8" key="1">
    <citation type="submission" date="2016-10" db="EMBL/GenBank/DDBJ databases">
        <authorList>
            <person name="Varghese N."/>
            <person name="Submissions S."/>
        </authorList>
    </citation>
    <scope>NUCLEOTIDE SEQUENCE [LARGE SCALE GENOMIC DNA]</scope>
    <source>
        <strain evidence="8">DSM 27981</strain>
    </source>
</reference>
<evidence type="ECO:0000313" key="8">
    <source>
        <dbReference type="Proteomes" id="UP000199119"/>
    </source>
</evidence>
<keyword evidence="2 5" id="KW-0808">Transferase</keyword>
<dbReference type="STRING" id="1177982.SAMN04489711_1404"/>
<dbReference type="AlphaFoldDB" id="A0A1I2HW89"/>
<keyword evidence="1 5" id="KW-0489">Methyltransferase</keyword>
<dbReference type="InterPro" id="IPR001525">
    <property type="entry name" value="C5_MeTfrase"/>
</dbReference>
<dbReference type="Pfam" id="PF00145">
    <property type="entry name" value="DNA_methylase"/>
    <property type="match status" value="1"/>
</dbReference>
<evidence type="ECO:0000256" key="6">
    <source>
        <dbReference type="SAM" id="MobiDB-lite"/>
    </source>
</evidence>
<evidence type="ECO:0000313" key="7">
    <source>
        <dbReference type="EMBL" id="SFF34092.1"/>
    </source>
</evidence>
<evidence type="ECO:0000256" key="4">
    <source>
        <dbReference type="ARBA" id="ARBA00047422"/>
    </source>
</evidence>
<dbReference type="InterPro" id="IPR029063">
    <property type="entry name" value="SAM-dependent_MTases_sf"/>
</dbReference>